<evidence type="ECO:0000313" key="3">
    <source>
        <dbReference type="EMBL" id="CZR60937.1"/>
    </source>
</evidence>
<evidence type="ECO:0000313" key="4">
    <source>
        <dbReference type="Proteomes" id="UP000184330"/>
    </source>
</evidence>
<evidence type="ECO:0000256" key="1">
    <source>
        <dbReference type="ARBA" id="ARBA00023002"/>
    </source>
</evidence>
<dbReference type="Pfam" id="PF00248">
    <property type="entry name" value="Aldo_ket_red"/>
    <property type="match status" value="1"/>
</dbReference>
<dbReference type="OrthoDB" id="5286008at2759"/>
<proteinExistence type="predicted"/>
<dbReference type="SUPFAM" id="SSF51430">
    <property type="entry name" value="NAD(P)-linked oxidoreductase"/>
    <property type="match status" value="1"/>
</dbReference>
<organism evidence="3 4">
    <name type="scientific">Phialocephala subalpina</name>
    <dbReference type="NCBI Taxonomy" id="576137"/>
    <lineage>
        <taxon>Eukaryota</taxon>
        <taxon>Fungi</taxon>
        <taxon>Dikarya</taxon>
        <taxon>Ascomycota</taxon>
        <taxon>Pezizomycotina</taxon>
        <taxon>Leotiomycetes</taxon>
        <taxon>Helotiales</taxon>
        <taxon>Mollisiaceae</taxon>
        <taxon>Phialocephala</taxon>
        <taxon>Phialocephala fortinii species complex</taxon>
    </lineage>
</organism>
<sequence length="389" mass="42460">MPKPQLPLSTTLPPLICGTATFNNLYNPSAFTLPTNAIISSALSSGVRAFDTSPYYGPSEELLGRALSQPAVVKSYPRESYHLITKVGRIANAEFDYSPEWVRYSIQRSLQRLHTSYLDVVYCHDVEFVTPEEVLDAVRELRRIRDTEGTIKYIGISGYPVPLLCDLAELVLKETGEPLDAVMSYANFTLQNTTLASQGVERLRKAGVSCVPNASILGMGLLRSVGVPVGGKGDFHPAPTELRQRCLSAAKFVEGKGERLEVVSIRWGLDTWSREGAVLGGVGGIGVSVMGVSNLQELEETMKVWNSVLDGLPVAGRAAEQGKREWSEKRRDEVQVLGKGVGDILGEWKDFAWPSPDEGYVNLRVVKGVIDEIAPLPAVKGDTSKISRL</sequence>
<dbReference type="InterPro" id="IPR020471">
    <property type="entry name" value="AKR"/>
</dbReference>
<dbReference type="CDD" id="cd19164">
    <property type="entry name" value="AKR_ARA2"/>
    <property type="match status" value="1"/>
</dbReference>
<dbReference type="InterPro" id="IPR044480">
    <property type="entry name" value="Ara2-like"/>
</dbReference>
<dbReference type="InterPro" id="IPR023210">
    <property type="entry name" value="NADP_OxRdtase_dom"/>
</dbReference>
<name>A0A1L7X7G3_9HELO</name>
<dbReference type="GO" id="GO:0070485">
    <property type="term" value="P:dehydro-D-arabinono-1,4-lactone biosynthetic process"/>
    <property type="evidence" value="ECO:0007669"/>
    <property type="project" value="TreeGrafter"/>
</dbReference>
<feature type="domain" description="NADP-dependent oxidoreductase" evidence="2">
    <location>
        <begin position="14"/>
        <end position="310"/>
    </location>
</feature>
<keyword evidence="4" id="KW-1185">Reference proteome</keyword>
<protein>
    <submittedName>
        <fullName evidence="3">Related to Pseudomonas L-fucose dehydrogenase</fullName>
    </submittedName>
</protein>
<accession>A0A1L7X7G3</accession>
<dbReference type="Gene3D" id="3.20.20.100">
    <property type="entry name" value="NADP-dependent oxidoreductase domain"/>
    <property type="match status" value="1"/>
</dbReference>
<dbReference type="InterPro" id="IPR036812">
    <property type="entry name" value="NAD(P)_OxRdtase_dom_sf"/>
</dbReference>
<dbReference type="FunFam" id="3.20.20.100:FF:000037">
    <property type="entry name" value="L-galactose dehydrogenase (L-GalDH)"/>
    <property type="match status" value="1"/>
</dbReference>
<dbReference type="EMBL" id="FJOG01000017">
    <property type="protein sequence ID" value="CZR60937.1"/>
    <property type="molecule type" value="Genomic_DNA"/>
</dbReference>
<dbReference type="STRING" id="576137.A0A1L7X7G3"/>
<dbReference type="GO" id="GO:0045290">
    <property type="term" value="F:D-arabinose 1-dehydrogenase [NAD(P)+] activity"/>
    <property type="evidence" value="ECO:0007669"/>
    <property type="project" value="InterPro"/>
</dbReference>
<dbReference type="Proteomes" id="UP000184330">
    <property type="component" value="Unassembled WGS sequence"/>
</dbReference>
<reference evidence="3 4" key="1">
    <citation type="submission" date="2016-03" db="EMBL/GenBank/DDBJ databases">
        <authorList>
            <person name="Ploux O."/>
        </authorList>
    </citation>
    <scope>NUCLEOTIDE SEQUENCE [LARGE SCALE GENOMIC DNA]</scope>
    <source>
        <strain evidence="3 4">UAMH 11012</strain>
    </source>
</reference>
<dbReference type="AlphaFoldDB" id="A0A1L7X7G3"/>
<gene>
    <name evidence="3" type="ORF">PAC_10833</name>
</gene>
<keyword evidence="1" id="KW-0560">Oxidoreductase</keyword>
<dbReference type="PANTHER" id="PTHR42686">
    <property type="entry name" value="GH17980P-RELATED"/>
    <property type="match status" value="1"/>
</dbReference>
<dbReference type="GO" id="GO:0005829">
    <property type="term" value="C:cytosol"/>
    <property type="evidence" value="ECO:0007669"/>
    <property type="project" value="TreeGrafter"/>
</dbReference>
<dbReference type="PANTHER" id="PTHR42686:SF1">
    <property type="entry name" value="GH17980P-RELATED"/>
    <property type="match status" value="1"/>
</dbReference>
<evidence type="ECO:0000259" key="2">
    <source>
        <dbReference type="Pfam" id="PF00248"/>
    </source>
</evidence>